<protein>
    <submittedName>
        <fullName evidence="1">Omega-amidase nit3</fullName>
        <ecNumber evidence="1">3.5.1.3</ecNumber>
    </submittedName>
</protein>
<name>A0ACC1HCE7_9FUNG</name>
<reference evidence="1" key="1">
    <citation type="submission" date="2022-06" db="EMBL/GenBank/DDBJ databases">
        <title>Phylogenomic reconstructions and comparative analyses of Kickxellomycotina fungi.</title>
        <authorList>
            <person name="Reynolds N.K."/>
            <person name="Stajich J.E."/>
            <person name="Barry K."/>
            <person name="Grigoriev I.V."/>
            <person name="Crous P."/>
            <person name="Smith M.E."/>
        </authorList>
    </citation>
    <scope>NUCLEOTIDE SEQUENCE</scope>
    <source>
        <strain evidence="1">RSA 2271</strain>
    </source>
</reference>
<keyword evidence="2" id="KW-1185">Reference proteome</keyword>
<organism evidence="1 2">
    <name type="scientific">Spiromyces aspiralis</name>
    <dbReference type="NCBI Taxonomy" id="68401"/>
    <lineage>
        <taxon>Eukaryota</taxon>
        <taxon>Fungi</taxon>
        <taxon>Fungi incertae sedis</taxon>
        <taxon>Zoopagomycota</taxon>
        <taxon>Kickxellomycotina</taxon>
        <taxon>Kickxellomycetes</taxon>
        <taxon>Kickxellales</taxon>
        <taxon>Kickxellaceae</taxon>
        <taxon>Spiromyces</taxon>
    </lineage>
</organism>
<evidence type="ECO:0000313" key="1">
    <source>
        <dbReference type="EMBL" id="KAJ1670661.1"/>
    </source>
</evidence>
<evidence type="ECO:0000313" key="2">
    <source>
        <dbReference type="Proteomes" id="UP001145114"/>
    </source>
</evidence>
<proteinExistence type="predicted"/>
<dbReference type="EC" id="3.5.1.3" evidence="1"/>
<sequence length="126" mass="13738">MSRAFKLALVQLAVGSKKATNLARAHSKVQEAAKNGANVVVLPECFNSPYGTQFFAEYAEPIDPKSPSESVRALSDMAKEAKVYLVGGSIPEHASDSGELYNTCTVWNPEGEMIAKHRKIHLFDID</sequence>
<accession>A0ACC1HCE7</accession>
<gene>
    <name evidence="1" type="primary">NIT3</name>
    <name evidence="1" type="ORF">EV182_008078</name>
</gene>
<comment type="caution">
    <text evidence="1">The sequence shown here is derived from an EMBL/GenBank/DDBJ whole genome shotgun (WGS) entry which is preliminary data.</text>
</comment>
<dbReference type="Proteomes" id="UP001145114">
    <property type="component" value="Unassembled WGS sequence"/>
</dbReference>
<keyword evidence="1" id="KW-0378">Hydrolase</keyword>
<dbReference type="EMBL" id="JAMZIH010009143">
    <property type="protein sequence ID" value="KAJ1670661.1"/>
    <property type="molecule type" value="Genomic_DNA"/>
</dbReference>
<feature type="non-terminal residue" evidence="1">
    <location>
        <position position="126"/>
    </location>
</feature>